<evidence type="ECO:0000256" key="1">
    <source>
        <dbReference type="SAM" id="Phobius"/>
    </source>
</evidence>
<dbReference type="Proteomes" id="UP000830639">
    <property type="component" value="Chromosome"/>
</dbReference>
<evidence type="ECO:0000313" key="2">
    <source>
        <dbReference type="EMBL" id="UPM55471.1"/>
    </source>
</evidence>
<protein>
    <recommendedName>
        <fullName evidence="4">Photosystem I assembly protein Ycf4</fullName>
    </recommendedName>
</protein>
<feature type="transmembrane region" description="Helical" evidence="1">
    <location>
        <begin position="12"/>
        <end position="34"/>
    </location>
</feature>
<organism evidence="2 3">
    <name type="scientific">Gottfriedia acidiceleris</name>
    <dbReference type="NCBI Taxonomy" id="371036"/>
    <lineage>
        <taxon>Bacteria</taxon>
        <taxon>Bacillati</taxon>
        <taxon>Bacillota</taxon>
        <taxon>Bacilli</taxon>
        <taxon>Bacillales</taxon>
        <taxon>Bacillaceae</taxon>
        <taxon>Gottfriedia</taxon>
    </lineage>
</organism>
<accession>A0ABY4JNQ5</accession>
<dbReference type="RefSeq" id="WP_248268482.1">
    <property type="nucleotide sequence ID" value="NZ_CP096034.1"/>
</dbReference>
<sequence>MKVYKAKIQLMFFFLVIALISLFLTIMFTVSLSRFTVSNLFYWIGLVAFTFLLFWSSFSIFLSRKRGKGVYWDDEGVVVDFKGNKIFWNEIENIEMHKNENEWFTKSTFIRVFIFKEEQVRLRHKLPFKNIFWRYSGSINWIEIEKPKEMHEALIQNWQAKNKLNSL</sequence>
<dbReference type="EMBL" id="CP096034">
    <property type="protein sequence ID" value="UPM55471.1"/>
    <property type="molecule type" value="Genomic_DNA"/>
</dbReference>
<keyword evidence="1" id="KW-1133">Transmembrane helix</keyword>
<evidence type="ECO:0008006" key="4">
    <source>
        <dbReference type="Google" id="ProtNLM"/>
    </source>
</evidence>
<proteinExistence type="predicted"/>
<gene>
    <name evidence="2" type="ORF">MY490_06415</name>
</gene>
<keyword evidence="3" id="KW-1185">Reference proteome</keyword>
<feature type="transmembrane region" description="Helical" evidence="1">
    <location>
        <begin position="40"/>
        <end position="62"/>
    </location>
</feature>
<keyword evidence="1" id="KW-0472">Membrane</keyword>
<keyword evidence="1" id="KW-0812">Transmembrane</keyword>
<name>A0ABY4JNQ5_9BACI</name>
<evidence type="ECO:0000313" key="3">
    <source>
        <dbReference type="Proteomes" id="UP000830639"/>
    </source>
</evidence>
<reference evidence="2 3" key="1">
    <citation type="submission" date="2022-04" db="EMBL/GenBank/DDBJ databases">
        <title>Mechanism of arsenic methylation and mitigation arsenic toxicity by Bacillus sp. LH14 from an Arsenic-Contaminated Paddy Soil.</title>
        <authorList>
            <person name="Wang D."/>
        </authorList>
    </citation>
    <scope>NUCLEOTIDE SEQUENCE [LARGE SCALE GENOMIC DNA]</scope>
    <source>
        <strain evidence="2 3">LH14</strain>
    </source>
</reference>